<dbReference type="GO" id="GO:0042277">
    <property type="term" value="F:peptide binding"/>
    <property type="evidence" value="ECO:0007669"/>
    <property type="project" value="TreeGrafter"/>
</dbReference>
<dbReference type="InterPro" id="IPR014782">
    <property type="entry name" value="Peptidase_M1_dom"/>
</dbReference>
<evidence type="ECO:0000256" key="1">
    <source>
        <dbReference type="SAM" id="SignalP"/>
    </source>
</evidence>
<dbReference type="Gene3D" id="1.10.390.10">
    <property type="entry name" value="Neutral Protease Domain 2"/>
    <property type="match status" value="1"/>
</dbReference>
<dbReference type="GO" id="GO:0016020">
    <property type="term" value="C:membrane"/>
    <property type="evidence" value="ECO:0007669"/>
    <property type="project" value="TreeGrafter"/>
</dbReference>
<dbReference type="SUPFAM" id="SSF55486">
    <property type="entry name" value="Metalloproteases ('zincins'), catalytic domain"/>
    <property type="match status" value="1"/>
</dbReference>
<feature type="signal peptide" evidence="1">
    <location>
        <begin position="1"/>
        <end position="22"/>
    </location>
</feature>
<dbReference type="GO" id="GO:0008270">
    <property type="term" value="F:zinc ion binding"/>
    <property type="evidence" value="ECO:0007669"/>
    <property type="project" value="InterPro"/>
</dbReference>
<dbReference type="GO" id="GO:0043171">
    <property type="term" value="P:peptide catabolic process"/>
    <property type="evidence" value="ECO:0007669"/>
    <property type="project" value="TreeGrafter"/>
</dbReference>
<name>F4C2Z7_SPHS2</name>
<keyword evidence="3" id="KW-0378">Hydrolase</keyword>
<dbReference type="EMBL" id="CP002584">
    <property type="protein sequence ID" value="ADZ81641.1"/>
    <property type="molecule type" value="Genomic_DNA"/>
</dbReference>
<dbReference type="CDD" id="cd09604">
    <property type="entry name" value="M1_APN_like"/>
    <property type="match status" value="1"/>
</dbReference>
<sequence>MLKQQPFIALIAFILTIGTSFGQTVPAPSKYDYEKAFAPIFYTQNGNEYRSASGKPGVKYWQNRVNYTIKVRLNEERKEIEGVVYLDYTNNSPDRLDFLWLQLDQNLFSKKSRGAQIVPVGKSRYGSHDTPFDGGYTIEAIKGADGKSIAYQVNDTRMQVFLPEALDATGGNTKLAIHYRYTIPDYGADRTGILQTAHGDIFAIAQWYPRMAVYDDVLGWNVQPYTGPGEFYLEYGDFNVEITAPSKHIVVCGGELLNPDEVYTEEQLKRWEKAKKSDKTVMIRSGEEVTNPTSRPQGKKELTWRFRLNRSRDIAWASSSSFIIDAAKINLPNGQTSMAVSAYPMESNGNNAWERSTEYTKSSIEYYSSKWYPYPYPIAVNVASNIGGMEYPGIVFCRSTAKASSLWGVTDHEFGHIWFPMIVGSNERLYAWMDEGFNSFINTLSKEAFNNGEYRTAKYNGHDLARVYFSDDVEPIMSSPQNMKESNIGTLAYRKPQLALTILREHILGEERFDRAFKTYIDYWAYKHPTPFDFFRTIENVAGENLSWFWRSWFQYNWKLDQAVEGVKYVENDPAKGAIITVSNLEEMPMPLIVEIVSTNGNKQRIKLPVEIWERNQTFSFKVATNERLKSVVIDPDKVFPDINPANNNWTDVQ</sequence>
<dbReference type="InterPro" id="IPR027268">
    <property type="entry name" value="Peptidase_M4/M1_CTD_sf"/>
</dbReference>
<dbReference type="InterPro" id="IPR050344">
    <property type="entry name" value="Peptidase_M1_aminopeptidases"/>
</dbReference>
<keyword evidence="1" id="KW-0732">Signal</keyword>
<feature type="chain" id="PRO_5003305992" evidence="1">
    <location>
        <begin position="23"/>
        <end position="654"/>
    </location>
</feature>
<protein>
    <submittedName>
        <fullName evidence="3">Aminopeptidase</fullName>
    </submittedName>
</protein>
<keyword evidence="3" id="KW-0645">Protease</keyword>
<dbReference type="Pfam" id="PF01433">
    <property type="entry name" value="Peptidase_M1"/>
    <property type="match status" value="1"/>
</dbReference>
<evidence type="ECO:0000313" key="3">
    <source>
        <dbReference type="EMBL" id="ADZ81641.1"/>
    </source>
</evidence>
<reference evidence="3" key="1">
    <citation type="submission" date="2011-03" db="EMBL/GenBank/DDBJ databases">
        <title>Complete sequence of Sphingobacterium sp. 21.</title>
        <authorList>
            <consortium name="US DOE Joint Genome Institute"/>
            <person name="Lucas S."/>
            <person name="Copeland A."/>
            <person name="Lapidus A."/>
            <person name="Cheng J.-F."/>
            <person name="Goodwin L."/>
            <person name="Pitluck S."/>
            <person name="Davenport K."/>
            <person name="Detter J.C."/>
            <person name="Han C."/>
            <person name="Tapia R."/>
            <person name="Land M."/>
            <person name="Hauser L."/>
            <person name="Kyrpides N."/>
            <person name="Ivanova N."/>
            <person name="Ovchinnikova G."/>
            <person name="Pagani I."/>
            <person name="Siebers A.K."/>
            <person name="Allgaier M."/>
            <person name="Thelen M.P."/>
            <person name="Hugenholtz P."/>
            <person name="Woyke T."/>
        </authorList>
    </citation>
    <scope>NUCLEOTIDE SEQUENCE</scope>
    <source>
        <strain evidence="3">21</strain>
    </source>
</reference>
<proteinExistence type="predicted"/>
<dbReference type="KEGG" id="shg:Sph21_5152"/>
<dbReference type="GO" id="GO:0005737">
    <property type="term" value="C:cytoplasm"/>
    <property type="evidence" value="ECO:0007669"/>
    <property type="project" value="TreeGrafter"/>
</dbReference>
<dbReference type="OrthoDB" id="9814383at2"/>
<dbReference type="STRING" id="743722.Sph21_5152"/>
<dbReference type="PATRIC" id="fig|743722.3.peg.5461"/>
<dbReference type="PANTHER" id="PTHR11533">
    <property type="entry name" value="PROTEASE M1 ZINC METALLOPROTEASE"/>
    <property type="match status" value="1"/>
</dbReference>
<dbReference type="HOGENOM" id="CLU_015077_0_0_10"/>
<gene>
    <name evidence="3" type="ordered locus">Sph21_5152</name>
</gene>
<dbReference type="AlphaFoldDB" id="F4C2Z7"/>
<dbReference type="GO" id="GO:0005615">
    <property type="term" value="C:extracellular space"/>
    <property type="evidence" value="ECO:0007669"/>
    <property type="project" value="TreeGrafter"/>
</dbReference>
<keyword evidence="3" id="KW-0031">Aminopeptidase</keyword>
<accession>F4C2Z7</accession>
<dbReference type="PANTHER" id="PTHR11533:SF174">
    <property type="entry name" value="PUROMYCIN-SENSITIVE AMINOPEPTIDASE-RELATED"/>
    <property type="match status" value="1"/>
</dbReference>
<dbReference type="eggNOG" id="COG0308">
    <property type="taxonomic scope" value="Bacteria"/>
</dbReference>
<dbReference type="GO" id="GO:0070006">
    <property type="term" value="F:metalloaminopeptidase activity"/>
    <property type="evidence" value="ECO:0007669"/>
    <property type="project" value="TreeGrafter"/>
</dbReference>
<feature type="domain" description="Peptidase M1 membrane alanine aminopeptidase" evidence="2">
    <location>
        <begin position="358"/>
        <end position="553"/>
    </location>
</feature>
<evidence type="ECO:0000259" key="2">
    <source>
        <dbReference type="Pfam" id="PF01433"/>
    </source>
</evidence>
<organism evidence="3">
    <name type="scientific">Sphingobacterium sp. (strain 21)</name>
    <dbReference type="NCBI Taxonomy" id="743722"/>
    <lineage>
        <taxon>Bacteria</taxon>
        <taxon>Pseudomonadati</taxon>
        <taxon>Bacteroidota</taxon>
        <taxon>Sphingobacteriia</taxon>
        <taxon>Sphingobacteriales</taxon>
        <taxon>Sphingobacteriaceae</taxon>
        <taxon>Sphingobacterium</taxon>
    </lineage>
</organism>